<proteinExistence type="predicted"/>
<accession>A0A317DWS6</accession>
<dbReference type="AlphaFoldDB" id="A0A317DWS6"/>
<dbReference type="Pfam" id="PF06980">
    <property type="entry name" value="DUF1302"/>
    <property type="match status" value="1"/>
</dbReference>
<evidence type="ECO:0008006" key="4">
    <source>
        <dbReference type="Google" id="ProtNLM"/>
    </source>
</evidence>
<evidence type="ECO:0000256" key="1">
    <source>
        <dbReference type="SAM" id="MobiDB-lite"/>
    </source>
</evidence>
<dbReference type="Proteomes" id="UP000246077">
    <property type="component" value="Unassembled WGS sequence"/>
</dbReference>
<evidence type="ECO:0000313" key="3">
    <source>
        <dbReference type="Proteomes" id="UP000246077"/>
    </source>
</evidence>
<keyword evidence="3" id="KW-1185">Reference proteome</keyword>
<feature type="region of interest" description="Disordered" evidence="1">
    <location>
        <begin position="1"/>
        <end position="41"/>
    </location>
</feature>
<gene>
    <name evidence="2" type="ORF">DKG75_19750</name>
</gene>
<evidence type="ECO:0000313" key="2">
    <source>
        <dbReference type="EMBL" id="PWR19187.1"/>
    </source>
</evidence>
<sequence length="701" mass="76330">MMQSIGAKRAKRSKTSQPGKRGTDMKRNSNAAARRRRTTGRAMARAGAIAGVIGAGGVALAEVYEFDNGASLSVNVTTTYSVGVRAEDPSPKTTDPETEYATVFLLPQIPLLPRLQVGTQTPKVWNFDDPNRNFEKGDLITNAFSALMEANFKYKDFGFKFSGNAFYDFVYHDKNSNDSAYPDGINKYESPIDEFTGQTRYTNGGRFRALDYFAYGNFDVFDTSLSVRVGNHVVAWGESLFFGNISFSQGVADATRANSPAAEVKDILLPSPQVSFNWGLTDDFSLIGYYQFDWEQTNLDGVGAYFSRADLVGPGAQFAYGSVNPFPSVIAQYASACTLSASIPNCDSLGIPQQIAQLLSNILSQNVLGVGNPDDQRFDVRYAGEKKPNNAAQWGLGFTYMLTEAISTGAYFVKYHEKNPLPVLEISTPRTDVFRKGTVIGAVTSTLCTLLGQDCGGMQAQATQAIDDLVGAVAPLYLPYTSTVTYFDDVKLYGFSASTSIGAVNFGFDFAFRQDAPLLVDGNISGIKAPQPVRGDIWQANLNALYILGSSDYWDSLTLIGEVSVNHVVRHDTLYLYDAEGAPLQDGNGNNINEFNRLSGDDTSWGFQGLAEFAYTDVFPGGWDMFIPVTFGIAFGTPSYSGSLGALSGNGDVRASVGVKFRYLNNLEISAVYNAFFGDYDSIERPLVDRDYAIASVKYTF</sequence>
<protein>
    <recommendedName>
        <fullName evidence="4">DUF1302 domain-containing protein</fullName>
    </recommendedName>
</protein>
<dbReference type="InterPro" id="IPR010727">
    <property type="entry name" value="DUF1302"/>
</dbReference>
<comment type="caution">
    <text evidence="2">The sequence shown here is derived from an EMBL/GenBank/DDBJ whole genome shotgun (WGS) entry which is preliminary data.</text>
</comment>
<name>A0A317DWS6_9PROT</name>
<organism evidence="2 3">
    <name type="scientific">Zavarzinia compransoris</name>
    <dbReference type="NCBI Taxonomy" id="1264899"/>
    <lineage>
        <taxon>Bacteria</taxon>
        <taxon>Pseudomonadati</taxon>
        <taxon>Pseudomonadota</taxon>
        <taxon>Alphaproteobacteria</taxon>
        <taxon>Rhodospirillales</taxon>
        <taxon>Zavarziniaceae</taxon>
        <taxon>Zavarzinia</taxon>
    </lineage>
</organism>
<dbReference type="OrthoDB" id="7232331at2"/>
<reference evidence="3" key="1">
    <citation type="submission" date="2018-05" db="EMBL/GenBank/DDBJ databases">
        <title>Zavarzinia sp. HR-AS.</title>
        <authorList>
            <person name="Lee Y."/>
            <person name="Jeon C.O."/>
        </authorList>
    </citation>
    <scope>NUCLEOTIDE SEQUENCE [LARGE SCALE GENOMIC DNA]</scope>
    <source>
        <strain evidence="3">DSM 1231</strain>
    </source>
</reference>
<dbReference type="EMBL" id="QGLF01000005">
    <property type="protein sequence ID" value="PWR19187.1"/>
    <property type="molecule type" value="Genomic_DNA"/>
</dbReference>